<evidence type="ECO:0000256" key="1">
    <source>
        <dbReference type="ARBA" id="ARBA00048811"/>
    </source>
</evidence>
<dbReference type="SUPFAM" id="SSF53271">
    <property type="entry name" value="PRTase-like"/>
    <property type="match status" value="1"/>
</dbReference>
<dbReference type="GO" id="GO:0032264">
    <property type="term" value="P:IMP salvage"/>
    <property type="evidence" value="ECO:0007669"/>
    <property type="project" value="TreeGrafter"/>
</dbReference>
<protein>
    <submittedName>
        <fullName evidence="4">Hypoxanthine phosphoribosyltransferase</fullName>
        <ecNumber evidence="4">2.4.2.8</ecNumber>
    </submittedName>
</protein>
<dbReference type="RefSeq" id="WP_183816552.1">
    <property type="nucleotide sequence ID" value="NZ_JACHOB010000001.1"/>
</dbReference>
<dbReference type="GO" id="GO:0004422">
    <property type="term" value="F:hypoxanthine phosphoribosyltransferase activity"/>
    <property type="evidence" value="ECO:0007669"/>
    <property type="project" value="TreeGrafter"/>
</dbReference>
<reference evidence="4 5" key="1">
    <citation type="submission" date="2020-08" db="EMBL/GenBank/DDBJ databases">
        <title>Genomic Encyclopedia of Type Strains, Phase IV (KMG-IV): sequencing the most valuable type-strain genomes for metagenomic binning, comparative biology and taxonomic classification.</title>
        <authorList>
            <person name="Goeker M."/>
        </authorList>
    </citation>
    <scope>NUCLEOTIDE SEQUENCE [LARGE SCALE GENOMIC DNA]</scope>
    <source>
        <strain evidence="4 5">DSM 102850</strain>
    </source>
</reference>
<dbReference type="GO" id="GO:0006178">
    <property type="term" value="P:guanine salvage"/>
    <property type="evidence" value="ECO:0007669"/>
    <property type="project" value="TreeGrafter"/>
</dbReference>
<dbReference type="GO" id="GO:0005829">
    <property type="term" value="C:cytosol"/>
    <property type="evidence" value="ECO:0007669"/>
    <property type="project" value="TreeGrafter"/>
</dbReference>
<dbReference type="GO" id="GO:0032263">
    <property type="term" value="P:GMP salvage"/>
    <property type="evidence" value="ECO:0007669"/>
    <property type="project" value="TreeGrafter"/>
</dbReference>
<dbReference type="CDD" id="cd06223">
    <property type="entry name" value="PRTases_typeI"/>
    <property type="match status" value="1"/>
</dbReference>
<dbReference type="InterPro" id="IPR000836">
    <property type="entry name" value="PRTase_dom"/>
</dbReference>
<dbReference type="PANTHER" id="PTHR43340">
    <property type="entry name" value="HYPOXANTHINE-GUANINE PHOSPHORIBOSYLTRANSFERASE"/>
    <property type="match status" value="1"/>
</dbReference>
<sequence length="170" mass="17970">MKELFTPEQIAARTDALAGEIIERLGTDFILAPVLTGGFVFAADLVRALVRHGADPQVDFVQLASYGDARSSSGLVRVIKDFTGPVEGRTVLLVDDVLDSGRSLAHASRILEDKGVKRAWIAVAVDKQATRAAHVTADFAAFTAPGDAFLVGYGMDDAGGKRGLPYIGVV</sequence>
<keyword evidence="5" id="KW-1185">Reference proteome</keyword>
<name>A0A840I2U2_9PROT</name>
<keyword evidence="4" id="KW-0808">Transferase</keyword>
<evidence type="ECO:0000313" key="4">
    <source>
        <dbReference type="EMBL" id="MBB4658593.1"/>
    </source>
</evidence>
<organism evidence="4 5">
    <name type="scientific">Parvularcula dongshanensis</name>
    <dbReference type="NCBI Taxonomy" id="1173995"/>
    <lineage>
        <taxon>Bacteria</taxon>
        <taxon>Pseudomonadati</taxon>
        <taxon>Pseudomonadota</taxon>
        <taxon>Alphaproteobacteria</taxon>
        <taxon>Parvularculales</taxon>
        <taxon>Parvularculaceae</taxon>
        <taxon>Parvularcula</taxon>
    </lineage>
</organism>
<dbReference type="Proteomes" id="UP000563524">
    <property type="component" value="Unassembled WGS sequence"/>
</dbReference>
<comment type="catalytic activity">
    <reaction evidence="2">
        <text>IMP + diphosphate = hypoxanthine + 5-phospho-alpha-D-ribose 1-diphosphate</text>
        <dbReference type="Rhea" id="RHEA:17973"/>
        <dbReference type="ChEBI" id="CHEBI:17368"/>
        <dbReference type="ChEBI" id="CHEBI:33019"/>
        <dbReference type="ChEBI" id="CHEBI:58017"/>
        <dbReference type="ChEBI" id="CHEBI:58053"/>
        <dbReference type="EC" id="2.4.2.8"/>
    </reaction>
    <physiologicalReaction direction="right-to-left" evidence="2">
        <dbReference type="Rhea" id="RHEA:17975"/>
    </physiologicalReaction>
</comment>
<dbReference type="GO" id="GO:0000287">
    <property type="term" value="F:magnesium ion binding"/>
    <property type="evidence" value="ECO:0007669"/>
    <property type="project" value="TreeGrafter"/>
</dbReference>
<accession>A0A840I2U2</accession>
<evidence type="ECO:0000256" key="2">
    <source>
        <dbReference type="ARBA" id="ARBA00049402"/>
    </source>
</evidence>
<dbReference type="AlphaFoldDB" id="A0A840I2U2"/>
<proteinExistence type="predicted"/>
<dbReference type="InterPro" id="IPR029057">
    <property type="entry name" value="PRTase-like"/>
</dbReference>
<dbReference type="Gene3D" id="3.40.50.2020">
    <property type="match status" value="1"/>
</dbReference>
<dbReference type="Pfam" id="PF00156">
    <property type="entry name" value="Pribosyltran"/>
    <property type="match status" value="1"/>
</dbReference>
<evidence type="ECO:0000259" key="3">
    <source>
        <dbReference type="Pfam" id="PF00156"/>
    </source>
</evidence>
<keyword evidence="4" id="KW-0328">Glycosyltransferase</keyword>
<feature type="domain" description="Phosphoribosyltransferase" evidence="3">
    <location>
        <begin position="3"/>
        <end position="156"/>
    </location>
</feature>
<comment type="catalytic activity">
    <reaction evidence="1">
        <text>GMP + diphosphate = guanine + 5-phospho-alpha-D-ribose 1-diphosphate</text>
        <dbReference type="Rhea" id="RHEA:25424"/>
        <dbReference type="ChEBI" id="CHEBI:16235"/>
        <dbReference type="ChEBI" id="CHEBI:33019"/>
        <dbReference type="ChEBI" id="CHEBI:58017"/>
        <dbReference type="ChEBI" id="CHEBI:58115"/>
        <dbReference type="EC" id="2.4.2.8"/>
    </reaction>
    <physiologicalReaction direction="right-to-left" evidence="1">
        <dbReference type="Rhea" id="RHEA:25426"/>
    </physiologicalReaction>
</comment>
<dbReference type="EC" id="2.4.2.8" evidence="4"/>
<dbReference type="EMBL" id="JACHOB010000001">
    <property type="protein sequence ID" value="MBB4658593.1"/>
    <property type="molecule type" value="Genomic_DNA"/>
</dbReference>
<dbReference type="InterPro" id="IPR050408">
    <property type="entry name" value="HGPRT"/>
</dbReference>
<dbReference type="GO" id="GO:0046100">
    <property type="term" value="P:hypoxanthine metabolic process"/>
    <property type="evidence" value="ECO:0007669"/>
    <property type="project" value="TreeGrafter"/>
</dbReference>
<evidence type="ECO:0000313" key="5">
    <source>
        <dbReference type="Proteomes" id="UP000563524"/>
    </source>
</evidence>
<gene>
    <name evidence="4" type="ORF">GGQ59_001093</name>
</gene>
<dbReference type="PANTHER" id="PTHR43340:SF1">
    <property type="entry name" value="HYPOXANTHINE PHOSPHORIBOSYLTRANSFERASE"/>
    <property type="match status" value="1"/>
</dbReference>
<comment type="caution">
    <text evidence="4">The sequence shown here is derived from an EMBL/GenBank/DDBJ whole genome shotgun (WGS) entry which is preliminary data.</text>
</comment>